<dbReference type="InterPro" id="IPR001789">
    <property type="entry name" value="Sig_transdc_resp-reg_receiver"/>
</dbReference>
<dbReference type="InterPro" id="IPR001867">
    <property type="entry name" value="OmpR/PhoB-type_DNA-bd"/>
</dbReference>
<gene>
    <name evidence="12" type="ORF">VJ920_07555</name>
</gene>
<evidence type="ECO:0000256" key="8">
    <source>
        <dbReference type="PROSITE-ProRule" id="PRU00169"/>
    </source>
</evidence>
<dbReference type="InterPro" id="IPR011006">
    <property type="entry name" value="CheY-like_superfamily"/>
</dbReference>
<evidence type="ECO:0000256" key="1">
    <source>
        <dbReference type="ARBA" id="ARBA00004496"/>
    </source>
</evidence>
<comment type="function">
    <text evidence="6">Member of the two-component regulatory system HssS/HssR involved in intracellular heme homeostasis and tempering of staphylococcal virulence. Phosphorylated HssR binds to a direct repeat sequence within hrtAB promoter and activates the expression of hrtAB, an efflux pump, in response to extracellular heme, hemin, hemoglobin or blood.</text>
</comment>
<feature type="DNA-binding region" description="OmpR/PhoB-type" evidence="9">
    <location>
        <begin position="141"/>
        <end position="240"/>
    </location>
</feature>
<evidence type="ECO:0000256" key="7">
    <source>
        <dbReference type="ARBA" id="ARBA00039976"/>
    </source>
</evidence>
<evidence type="ECO:0000313" key="12">
    <source>
        <dbReference type="EMBL" id="MEC4295163.1"/>
    </source>
</evidence>
<accession>A0ABU6IZG9</accession>
<dbReference type="EMBL" id="JAYMFH010000009">
    <property type="protein sequence ID" value="MEC4295163.1"/>
    <property type="molecule type" value="Genomic_DNA"/>
</dbReference>
<dbReference type="PANTHER" id="PTHR48111:SF49">
    <property type="entry name" value="HEME RESPONSE REGULATOR HSSR"/>
    <property type="match status" value="1"/>
</dbReference>
<keyword evidence="8" id="KW-0597">Phosphoprotein</keyword>
<evidence type="ECO:0000256" key="9">
    <source>
        <dbReference type="PROSITE-ProRule" id="PRU01091"/>
    </source>
</evidence>
<dbReference type="PROSITE" id="PS50110">
    <property type="entry name" value="RESPONSE_REGULATORY"/>
    <property type="match status" value="1"/>
</dbReference>
<reference evidence="12 13" key="1">
    <citation type="submission" date="2024-01" db="EMBL/GenBank/DDBJ databases">
        <title>novel species in genus Adlercreutzia.</title>
        <authorList>
            <person name="Liu X."/>
        </authorList>
    </citation>
    <scope>NUCLEOTIDE SEQUENCE [LARGE SCALE GENOMIC DNA]</scope>
    <source>
        <strain evidence="12 13">R22</strain>
    </source>
</reference>
<comment type="subcellular location">
    <subcellularLocation>
        <location evidence="1">Cytoplasm</location>
    </subcellularLocation>
</comment>
<sequence>MAKILLADDERSLCDAVRMILEDAGYEVVTASDGREAVELFQREQPDLAMLDVMMPRLDGFEVVEEIRKIRRNVPVLILSAKGDIVDKKRGFQVGADDYVVKPFDDDEIVLRVGALLRRAAMTSNGADDEEPSAAEARQLMQPVTIGDLVIDPRRYEVTVAGKSVTLTPKEFQILALMADHPGEVFTNEELVETIWGKEYTGEAISIPVYIRRIRLKIEKDPSRPEYLQTVWRFGYKLGA</sequence>
<keyword evidence="13" id="KW-1185">Reference proteome</keyword>
<evidence type="ECO:0000256" key="6">
    <source>
        <dbReference type="ARBA" id="ARBA00037471"/>
    </source>
</evidence>
<dbReference type="Proteomes" id="UP001343724">
    <property type="component" value="Unassembled WGS sequence"/>
</dbReference>
<dbReference type="CDD" id="cd00383">
    <property type="entry name" value="trans_reg_C"/>
    <property type="match status" value="1"/>
</dbReference>
<protein>
    <recommendedName>
        <fullName evidence="7">Heme response regulator HssR</fullName>
    </recommendedName>
</protein>
<dbReference type="InterPro" id="IPR039420">
    <property type="entry name" value="WalR-like"/>
</dbReference>
<dbReference type="Pfam" id="PF00486">
    <property type="entry name" value="Trans_reg_C"/>
    <property type="match status" value="1"/>
</dbReference>
<dbReference type="PANTHER" id="PTHR48111">
    <property type="entry name" value="REGULATOR OF RPOS"/>
    <property type="match status" value="1"/>
</dbReference>
<keyword evidence="4 9" id="KW-0238">DNA-binding</keyword>
<dbReference type="CDD" id="cd17574">
    <property type="entry name" value="REC_OmpR"/>
    <property type="match status" value="1"/>
</dbReference>
<evidence type="ECO:0000313" key="13">
    <source>
        <dbReference type="Proteomes" id="UP001343724"/>
    </source>
</evidence>
<keyword evidence="5" id="KW-0010">Activator</keyword>
<dbReference type="PROSITE" id="PS51755">
    <property type="entry name" value="OMPR_PHOB"/>
    <property type="match status" value="1"/>
</dbReference>
<evidence type="ECO:0000256" key="4">
    <source>
        <dbReference type="ARBA" id="ARBA00023125"/>
    </source>
</evidence>
<evidence type="ECO:0000259" key="10">
    <source>
        <dbReference type="PROSITE" id="PS50110"/>
    </source>
</evidence>
<dbReference type="Gene3D" id="3.40.50.2300">
    <property type="match status" value="1"/>
</dbReference>
<feature type="domain" description="OmpR/PhoB-type" evidence="11">
    <location>
        <begin position="141"/>
        <end position="240"/>
    </location>
</feature>
<name>A0ABU6IZG9_9ACTN</name>
<dbReference type="Gene3D" id="1.10.10.10">
    <property type="entry name" value="Winged helix-like DNA-binding domain superfamily/Winged helix DNA-binding domain"/>
    <property type="match status" value="1"/>
</dbReference>
<organism evidence="12 13">
    <name type="scientific">Adlercreutzia shanghongiae</name>
    <dbReference type="NCBI Taxonomy" id="3111773"/>
    <lineage>
        <taxon>Bacteria</taxon>
        <taxon>Bacillati</taxon>
        <taxon>Actinomycetota</taxon>
        <taxon>Coriobacteriia</taxon>
        <taxon>Eggerthellales</taxon>
        <taxon>Eggerthellaceae</taxon>
        <taxon>Adlercreutzia</taxon>
    </lineage>
</organism>
<dbReference type="SUPFAM" id="SSF52172">
    <property type="entry name" value="CheY-like"/>
    <property type="match status" value="1"/>
</dbReference>
<feature type="domain" description="Response regulatory" evidence="10">
    <location>
        <begin position="3"/>
        <end position="117"/>
    </location>
</feature>
<dbReference type="RefSeq" id="WP_326440241.1">
    <property type="nucleotide sequence ID" value="NZ_JAYMFH010000009.1"/>
</dbReference>
<feature type="modified residue" description="4-aspartylphosphate" evidence="8">
    <location>
        <position position="52"/>
    </location>
</feature>
<dbReference type="InterPro" id="IPR036388">
    <property type="entry name" value="WH-like_DNA-bd_sf"/>
</dbReference>
<dbReference type="SMART" id="SM00862">
    <property type="entry name" value="Trans_reg_C"/>
    <property type="match status" value="1"/>
</dbReference>
<evidence type="ECO:0000259" key="11">
    <source>
        <dbReference type="PROSITE" id="PS51755"/>
    </source>
</evidence>
<proteinExistence type="predicted"/>
<dbReference type="SMART" id="SM00448">
    <property type="entry name" value="REC"/>
    <property type="match status" value="1"/>
</dbReference>
<evidence type="ECO:0000256" key="2">
    <source>
        <dbReference type="ARBA" id="ARBA00022490"/>
    </source>
</evidence>
<keyword evidence="2" id="KW-0963">Cytoplasm</keyword>
<comment type="caution">
    <text evidence="12">The sequence shown here is derived from an EMBL/GenBank/DDBJ whole genome shotgun (WGS) entry which is preliminary data.</text>
</comment>
<evidence type="ECO:0000256" key="5">
    <source>
        <dbReference type="ARBA" id="ARBA00023159"/>
    </source>
</evidence>
<evidence type="ECO:0000256" key="3">
    <source>
        <dbReference type="ARBA" id="ARBA00023026"/>
    </source>
</evidence>
<keyword evidence="3" id="KW-0843">Virulence</keyword>
<dbReference type="Pfam" id="PF00072">
    <property type="entry name" value="Response_reg"/>
    <property type="match status" value="1"/>
</dbReference>